<geneLocation type="plastid" evidence="11"/>
<keyword evidence="7" id="KW-0275">Fatty acid biosynthesis</keyword>
<dbReference type="EMBL" id="KU640957">
    <property type="protein sequence ID" value="AMM04615.1"/>
    <property type="molecule type" value="Genomic_DNA"/>
</dbReference>
<reference evidence="11" key="2">
    <citation type="submission" date="2016-01" db="EMBL/GenBank/DDBJ databases">
        <authorList>
            <person name="Oliw E.H."/>
        </authorList>
    </citation>
    <scope>NUCLEOTIDE SEQUENCE</scope>
    <source>
        <strain evidence="11">1VOLR</strain>
    </source>
</reference>
<keyword evidence="6 7" id="KW-0067">ATP-binding</keyword>
<evidence type="ECO:0000256" key="4">
    <source>
        <dbReference type="ARBA" id="ARBA00022771"/>
    </source>
</evidence>
<feature type="binding site" evidence="7">
    <location>
        <position position="252"/>
    </location>
    <ligand>
        <name>Zn(2+)</name>
        <dbReference type="ChEBI" id="CHEBI:29105"/>
    </ligand>
</feature>
<evidence type="ECO:0000256" key="1">
    <source>
        <dbReference type="ARBA" id="ARBA00011842"/>
    </source>
</evidence>
<keyword evidence="7" id="KW-0276">Fatty acid metabolism</keyword>
<feature type="region of interest" description="Disordered" evidence="9">
    <location>
        <begin position="186"/>
        <end position="223"/>
    </location>
</feature>
<dbReference type="InterPro" id="IPR034733">
    <property type="entry name" value="AcCoA_carboxyl_beta"/>
</dbReference>
<evidence type="ECO:0000259" key="10">
    <source>
        <dbReference type="PROSITE" id="PS50980"/>
    </source>
</evidence>
<dbReference type="GO" id="GO:0008270">
    <property type="term" value="F:zinc ion binding"/>
    <property type="evidence" value="ECO:0007669"/>
    <property type="project" value="UniProtKB-UniRule"/>
</dbReference>
<keyword evidence="7" id="KW-0444">Lipid biosynthesis</keyword>
<dbReference type="InterPro" id="IPR011762">
    <property type="entry name" value="COA_CT_N"/>
</dbReference>
<dbReference type="Gene3D" id="3.90.226.10">
    <property type="entry name" value="2-enoyl-CoA Hydratase, Chain A, domain 1"/>
    <property type="match status" value="1"/>
</dbReference>
<evidence type="ECO:0000256" key="3">
    <source>
        <dbReference type="ARBA" id="ARBA00022741"/>
    </source>
</evidence>
<evidence type="ECO:0000313" key="11">
    <source>
        <dbReference type="EMBL" id="AMM04615.1"/>
    </source>
</evidence>
<dbReference type="EC" id="2.1.3.15" evidence="7"/>
<feature type="compositionally biased region" description="Basic and acidic residues" evidence="9">
    <location>
        <begin position="199"/>
        <end position="223"/>
    </location>
</feature>
<dbReference type="GO" id="GO:0009507">
    <property type="term" value="C:chloroplast"/>
    <property type="evidence" value="ECO:0007669"/>
    <property type="project" value="TreeGrafter"/>
</dbReference>
<feature type="domain" description="CoA carboxyltransferase N-terminal" evidence="10">
    <location>
        <begin position="384"/>
        <end position="634"/>
    </location>
</feature>
<dbReference type="HAMAP" id="MF_01395">
    <property type="entry name" value="AcetylCoA_CT_beta"/>
    <property type="match status" value="1"/>
</dbReference>
<evidence type="ECO:0000313" key="12">
    <source>
        <dbReference type="EMBL" id="ANP26268.1"/>
    </source>
</evidence>
<dbReference type="PRINTS" id="PR01070">
    <property type="entry name" value="ACCCTRFRASEB"/>
</dbReference>
<feature type="region of interest" description="Disordered" evidence="9">
    <location>
        <begin position="327"/>
        <end position="440"/>
    </location>
</feature>
<feature type="compositionally biased region" description="Basic and acidic residues" evidence="9">
    <location>
        <begin position="327"/>
        <end position="345"/>
    </location>
</feature>
<dbReference type="GO" id="GO:2001295">
    <property type="term" value="P:malonyl-CoA biosynthetic process"/>
    <property type="evidence" value="ECO:0007669"/>
    <property type="project" value="UniProtKB-UniRule"/>
</dbReference>
<evidence type="ECO:0000256" key="5">
    <source>
        <dbReference type="ARBA" id="ARBA00022833"/>
    </source>
</evidence>
<feature type="compositionally biased region" description="Acidic residues" evidence="9">
    <location>
        <begin position="418"/>
        <end position="435"/>
    </location>
</feature>
<reference evidence="12" key="1">
    <citation type="journal article" date="2016" name="Sci. Rep.">
        <title>Comparative analysis of plastid genomes of non-photosynthetic Ericaceae and their photosynthetic relatives.</title>
        <authorList>
            <person name="Logacheva M.D."/>
            <person name="Schelkunov M.I."/>
            <person name="Shtratnikova V.Y."/>
            <person name="Matveeva M.V."/>
            <person name="Penin A.A."/>
        </authorList>
    </citation>
    <scope>NUCLEOTIDE SEQUENCE</scope>
</reference>
<keyword evidence="2 7" id="KW-0808">Transferase</keyword>
<comment type="pathway">
    <text evidence="7">Lipid metabolism; malonyl-CoA biosynthesis; malonyl-CoA from acetyl-CoA: step 1/1.</text>
</comment>
<comment type="function">
    <text evidence="7">Component of the acetyl coenzyme A carboxylase (ACC) complex. Biotin carboxylase (BC) catalyzes the carboxylation of biotin on its carrier protein (BCCP) and then the CO(2) group is transferred by the transcarboxylase to acetyl-CoA to form malonyl-CoA.</text>
</comment>
<evidence type="ECO:0000256" key="9">
    <source>
        <dbReference type="SAM" id="MobiDB-lite"/>
    </source>
</evidence>
<feature type="binding site" evidence="7">
    <location>
        <position position="233"/>
    </location>
    <ligand>
        <name>Zn(2+)</name>
        <dbReference type="ChEBI" id="CHEBI:29105"/>
    </ligand>
</feature>
<dbReference type="GO" id="GO:0006633">
    <property type="term" value="P:fatty acid biosynthetic process"/>
    <property type="evidence" value="ECO:0007669"/>
    <property type="project" value="UniProtKB-KW"/>
</dbReference>
<evidence type="ECO:0000256" key="7">
    <source>
        <dbReference type="HAMAP-Rule" id="MF_01395"/>
    </source>
</evidence>
<dbReference type="AlphaFoldDB" id="A0A140G120"/>
<dbReference type="UniPathway" id="UPA00655">
    <property type="reaction ID" value="UER00711"/>
</dbReference>
<keyword evidence="4 7" id="KW-0863">Zinc-finger</keyword>
<dbReference type="PROSITE" id="PS50980">
    <property type="entry name" value="COA_CT_NTER"/>
    <property type="match status" value="1"/>
</dbReference>
<feature type="zinc finger region" description="C4-type" evidence="7">
    <location>
        <begin position="233"/>
        <end position="255"/>
    </location>
</feature>
<comment type="similarity">
    <text evidence="7">Belongs to the AccD/PCCB family.</text>
</comment>
<dbReference type="GO" id="GO:0016743">
    <property type="term" value="F:carboxyl- or carbamoyltransferase activity"/>
    <property type="evidence" value="ECO:0007669"/>
    <property type="project" value="UniProtKB-UniRule"/>
</dbReference>
<feature type="coiled-coil region" evidence="8">
    <location>
        <begin position="96"/>
        <end position="162"/>
    </location>
</feature>
<protein>
    <recommendedName>
        <fullName evidence="7">Acetyl-coenzyme A carboxylase carboxyl transferase subunit beta</fullName>
        <shortName evidence="7">ACCase subunit beta</shortName>
        <shortName evidence="7">Acetyl-CoA carboxylase carboxyltransferase subunit beta</shortName>
        <ecNumber evidence="7">2.1.3.15</ecNumber>
    </recommendedName>
</protein>
<keyword evidence="7" id="KW-0479">Metal-binding</keyword>
<dbReference type="InterPro" id="IPR000438">
    <property type="entry name" value="Acetyl_CoA_COase_Trfase_b_su"/>
</dbReference>
<proteinExistence type="inferred from homology"/>
<dbReference type="GO" id="GO:0009317">
    <property type="term" value="C:acetyl-CoA carboxylase complex"/>
    <property type="evidence" value="ECO:0007669"/>
    <property type="project" value="InterPro"/>
</dbReference>
<comment type="catalytic activity">
    <reaction evidence="7">
        <text>N(6)-carboxybiotinyl-L-lysyl-[protein] + acetyl-CoA = N(6)-biotinyl-L-lysyl-[protein] + malonyl-CoA</text>
        <dbReference type="Rhea" id="RHEA:54728"/>
        <dbReference type="Rhea" id="RHEA-COMP:10505"/>
        <dbReference type="Rhea" id="RHEA-COMP:10506"/>
        <dbReference type="ChEBI" id="CHEBI:57288"/>
        <dbReference type="ChEBI" id="CHEBI:57384"/>
        <dbReference type="ChEBI" id="CHEBI:83144"/>
        <dbReference type="ChEBI" id="CHEBI:83145"/>
        <dbReference type="EC" id="2.1.3.15"/>
    </reaction>
</comment>
<dbReference type="RefSeq" id="YP_009239328.1">
    <property type="nucleotide sequence ID" value="NC_029704.1"/>
</dbReference>
<name>A0A140G120_9ERIC</name>
<evidence type="ECO:0000256" key="6">
    <source>
        <dbReference type="ARBA" id="ARBA00022840"/>
    </source>
</evidence>
<comment type="subunit">
    <text evidence="1">Acetyl-CoA carboxylase is a heterohexamer composed of biotin carboxyl carrier protein, biotin carboxylase and 2 subunits each of ACCase subunit alpha and ACCase plastid-coded subunit beta (accD).</text>
</comment>
<feature type="binding site" evidence="7">
    <location>
        <position position="236"/>
    </location>
    <ligand>
        <name>Zn(2+)</name>
        <dbReference type="ChEBI" id="CHEBI:29105"/>
    </ligand>
</feature>
<evidence type="ECO:0000256" key="2">
    <source>
        <dbReference type="ARBA" id="ARBA00022679"/>
    </source>
</evidence>
<dbReference type="Pfam" id="PF01039">
    <property type="entry name" value="Carboxyl_trans"/>
    <property type="match status" value="1"/>
</dbReference>
<keyword evidence="3 7" id="KW-0547">Nucleotide-binding</keyword>
<keyword evidence="5 7" id="KW-0862">Zinc</keyword>
<keyword evidence="8" id="KW-0175">Coiled coil</keyword>
<keyword evidence="7" id="KW-0443">Lipid metabolism</keyword>
<organism evidence="11">
    <name type="scientific">Monotropa hypopitys</name>
    <name type="common">pinesap</name>
    <dbReference type="NCBI Taxonomy" id="176248"/>
    <lineage>
        <taxon>Eukaryota</taxon>
        <taxon>Viridiplantae</taxon>
        <taxon>Streptophyta</taxon>
        <taxon>Embryophyta</taxon>
        <taxon>Tracheophyta</taxon>
        <taxon>Spermatophyta</taxon>
        <taxon>Magnoliopsida</taxon>
        <taxon>eudicotyledons</taxon>
        <taxon>Gunneridae</taxon>
        <taxon>Pentapetalae</taxon>
        <taxon>asterids</taxon>
        <taxon>Ericales</taxon>
        <taxon>Ericaceae</taxon>
        <taxon>Pyroloideae</taxon>
        <taxon>Monotropeae</taxon>
        <taxon>Monotropa</taxon>
    </lineage>
</organism>
<dbReference type="GeneID" id="27111862"/>
<feature type="compositionally biased region" description="Acidic residues" evidence="9">
    <location>
        <begin position="346"/>
        <end position="395"/>
    </location>
</feature>
<keyword evidence="11" id="KW-0934">Plastid</keyword>
<dbReference type="GO" id="GO:0003989">
    <property type="term" value="F:acetyl-CoA carboxylase activity"/>
    <property type="evidence" value="ECO:0007669"/>
    <property type="project" value="InterPro"/>
</dbReference>
<sequence>MQIKKLIGNIGVVPFSIFAIWSYKLSKLKQTQISSNFKNLGNAKRRDESVSDNHRRKHKKFDKNFDIVDLENKTRGLASEHLSVVINYFRDTDRFKEDLEQRILDLEGARNQLKERKQQRALDQRRTREISMGDFDQYTLDIERLRNKIKLSELQYELDQSKDEEIDKKLNKIEDGLQYYKREIIYPDNGPDNGPFQQKKIDQENEIDPDKKSNEEGSDNKSHPDYSHLWVQCKSCYGINYKSLFNSKLYICEWCQSHVQMNSSDRIGFLVDSDTWSPMDEDMFSLDPIEFDYEKEVKPFDFVKWESGVDEIIEEIHENLKELIKEREKAEQEHLAAEAKDKTEQEPLDAEEEDKTEQEPLDAEEEDKTEQEHLDAEEEDKTEQEPLDAEEEDKTEQEHLDAEEAEEDKTEQEHLAAEEEDKTEQEHLDAEEEEEKDKTYEERLNYYQSETGLNDAIQTGIAEIKGIPVALGVMDFKFIAGTMGSVVGEKITRLIEYAIKEFLPLVIICASGGARMQEGSLSLMQMSKIACALYTYKLDKKLFYVSILTSPTTGGVTASFGMLGNVIISEPGAVIAFAGRRVIEETLHIEVPEGAQETEYLFQKGAFDLILSRKYFKRILSLLYLFHNYRLAFA</sequence>
<comment type="subunit">
    <text evidence="7">Acetyl-CoA carboxylase is a heterohexamer composed of biotin carboxyl carrier protein (AccB), biotin carboxylase (AccC) and two subunits each of ACCase subunit alpha (AccA) and ACCase subunit beta (AccD).</text>
</comment>
<keyword evidence="11" id="KW-0150">Chloroplast</keyword>
<comment type="cofactor">
    <cofactor evidence="7">
        <name>Zn(2+)</name>
        <dbReference type="ChEBI" id="CHEBI:29105"/>
    </cofactor>
    <text evidence="7">Binds 1 zinc ion per subunit.</text>
</comment>
<evidence type="ECO:0000256" key="8">
    <source>
        <dbReference type="SAM" id="Coils"/>
    </source>
</evidence>
<dbReference type="SUPFAM" id="SSF52096">
    <property type="entry name" value="ClpP/crotonase"/>
    <property type="match status" value="2"/>
</dbReference>
<dbReference type="GO" id="GO:0005524">
    <property type="term" value="F:ATP binding"/>
    <property type="evidence" value="ECO:0007669"/>
    <property type="project" value="UniProtKB-KW"/>
</dbReference>
<dbReference type="PANTHER" id="PTHR42995">
    <property type="entry name" value="ACETYL-COENZYME A CARBOXYLASE CARBOXYL TRANSFERASE SUBUNIT BETA, CHLOROPLASTIC"/>
    <property type="match status" value="1"/>
</dbReference>
<accession>A0A140G120</accession>
<dbReference type="EMBL" id="KU878156">
    <property type="protein sequence ID" value="ANP26268.1"/>
    <property type="molecule type" value="Genomic_DNA"/>
</dbReference>
<gene>
    <name evidence="7 12" type="primary">accD</name>
    <name evidence="11" type="ORF">MHYP1_029</name>
</gene>
<feature type="binding site" evidence="7">
    <location>
        <position position="255"/>
    </location>
    <ligand>
        <name>Zn(2+)</name>
        <dbReference type="ChEBI" id="CHEBI:29105"/>
    </ligand>
</feature>
<dbReference type="InterPro" id="IPR029045">
    <property type="entry name" value="ClpP/crotonase-like_dom_sf"/>
</dbReference>
<dbReference type="PANTHER" id="PTHR42995:SF5">
    <property type="entry name" value="ACETYL-COENZYME A CARBOXYLASE CARBOXYL TRANSFERASE SUBUNIT BETA, CHLOROPLASTIC"/>
    <property type="match status" value="1"/>
</dbReference>